<evidence type="ECO:0000256" key="1">
    <source>
        <dbReference type="ARBA" id="ARBA00004651"/>
    </source>
</evidence>
<dbReference type="CDD" id="cd06261">
    <property type="entry name" value="TM_PBP2"/>
    <property type="match status" value="1"/>
</dbReference>
<keyword evidence="10 11" id="KW-0472">Membrane</keyword>
<comment type="function">
    <text evidence="12">Part of the binding-protein-dependent transport system for molybdenum; probably responsible for the translocation of the substrate across the membrane.</text>
</comment>
<dbReference type="InterPro" id="IPR000515">
    <property type="entry name" value="MetI-like"/>
</dbReference>
<evidence type="ECO:0000256" key="10">
    <source>
        <dbReference type="ARBA" id="ARBA00023136"/>
    </source>
</evidence>
<comment type="similarity">
    <text evidence="2 12">Belongs to the binding-protein-dependent transport system permease family. CysTW subfamily.</text>
</comment>
<dbReference type="PANTHER" id="PTHR30183:SF3">
    <property type="entry name" value="MOLYBDENUM TRANSPORT SYSTEM PERMEASE PROTEIN MODB"/>
    <property type="match status" value="1"/>
</dbReference>
<dbReference type="RefSeq" id="WP_142766047.1">
    <property type="nucleotide sequence ID" value="NZ_CP041356.1"/>
</dbReference>
<dbReference type="InterPro" id="IPR011867">
    <property type="entry name" value="ModB_ABC"/>
</dbReference>
<keyword evidence="7" id="KW-0571">Peptide transport</keyword>
<dbReference type="EMBL" id="CP041356">
    <property type="protein sequence ID" value="QDK70440.1"/>
    <property type="molecule type" value="Genomic_DNA"/>
</dbReference>
<dbReference type="GO" id="GO:0015098">
    <property type="term" value="F:molybdate ion transmembrane transporter activity"/>
    <property type="evidence" value="ECO:0007669"/>
    <property type="project" value="UniProtKB-UniRule"/>
</dbReference>
<dbReference type="OrthoDB" id="9795403at2"/>
<dbReference type="PROSITE" id="PS50928">
    <property type="entry name" value="ABC_TM1"/>
    <property type="match status" value="1"/>
</dbReference>
<evidence type="ECO:0000256" key="8">
    <source>
        <dbReference type="ARBA" id="ARBA00022927"/>
    </source>
</evidence>
<gene>
    <name evidence="14" type="primary">modB</name>
    <name evidence="14" type="ORF">FLP15_03700</name>
</gene>
<evidence type="ECO:0000256" key="6">
    <source>
        <dbReference type="ARBA" id="ARBA00022692"/>
    </source>
</evidence>
<evidence type="ECO:0000256" key="9">
    <source>
        <dbReference type="ARBA" id="ARBA00022989"/>
    </source>
</evidence>
<keyword evidence="15" id="KW-1185">Reference proteome</keyword>
<name>A0A514Z769_9LACT</name>
<dbReference type="Proteomes" id="UP000315128">
    <property type="component" value="Chromosome"/>
</dbReference>
<keyword evidence="5 12" id="KW-0500">Molybdenum</keyword>
<dbReference type="Gene3D" id="1.10.3720.10">
    <property type="entry name" value="MetI-like"/>
    <property type="match status" value="1"/>
</dbReference>
<dbReference type="PANTHER" id="PTHR30183">
    <property type="entry name" value="MOLYBDENUM TRANSPORT SYSTEM PERMEASE PROTEIN MODB"/>
    <property type="match status" value="1"/>
</dbReference>
<keyword evidence="8" id="KW-0653">Protein transport</keyword>
<dbReference type="GO" id="GO:0005886">
    <property type="term" value="C:plasma membrane"/>
    <property type="evidence" value="ECO:0007669"/>
    <property type="project" value="UniProtKB-SubCell"/>
</dbReference>
<evidence type="ECO:0000256" key="12">
    <source>
        <dbReference type="RuleBase" id="RU365097"/>
    </source>
</evidence>
<evidence type="ECO:0000256" key="3">
    <source>
        <dbReference type="ARBA" id="ARBA00022448"/>
    </source>
</evidence>
<reference evidence="14 15" key="1">
    <citation type="submission" date="2019-07" db="EMBL/GenBank/DDBJ databases">
        <title>Genome sequencing of KACC 19320.</title>
        <authorList>
            <person name="Heo J."/>
            <person name="Kim S.-J."/>
            <person name="Kim J.-S."/>
            <person name="Hong S.-B."/>
            <person name="Kwon S.-W."/>
        </authorList>
    </citation>
    <scope>NUCLEOTIDE SEQUENCE [LARGE SCALE GENOMIC DNA]</scope>
    <source>
        <strain evidence="14 15">KACC 19320</strain>
    </source>
</reference>
<organism evidence="14 15">
    <name type="scientific">Lactococcus protaetiae</name>
    <dbReference type="NCBI Taxonomy" id="2592653"/>
    <lineage>
        <taxon>Bacteria</taxon>
        <taxon>Bacillati</taxon>
        <taxon>Bacillota</taxon>
        <taxon>Bacilli</taxon>
        <taxon>Lactobacillales</taxon>
        <taxon>Streptococcaceae</taxon>
        <taxon>Lactococcus</taxon>
    </lineage>
</organism>
<evidence type="ECO:0000256" key="5">
    <source>
        <dbReference type="ARBA" id="ARBA00022505"/>
    </source>
</evidence>
<feature type="transmembrane region" description="Helical" evidence="11">
    <location>
        <begin position="76"/>
        <end position="101"/>
    </location>
</feature>
<evidence type="ECO:0000259" key="13">
    <source>
        <dbReference type="PROSITE" id="PS50928"/>
    </source>
</evidence>
<evidence type="ECO:0000256" key="7">
    <source>
        <dbReference type="ARBA" id="ARBA00022856"/>
    </source>
</evidence>
<accession>A0A514Z769</accession>
<protein>
    <recommendedName>
        <fullName evidence="12">Molybdenum transport system permease</fullName>
    </recommendedName>
</protein>
<keyword evidence="4 12" id="KW-1003">Cell membrane</keyword>
<dbReference type="GO" id="GO:0015833">
    <property type="term" value="P:peptide transport"/>
    <property type="evidence" value="ECO:0007669"/>
    <property type="project" value="UniProtKB-KW"/>
</dbReference>
<keyword evidence="6 11" id="KW-0812">Transmembrane</keyword>
<dbReference type="Pfam" id="PF00528">
    <property type="entry name" value="BPD_transp_1"/>
    <property type="match status" value="1"/>
</dbReference>
<comment type="subcellular location">
    <subcellularLocation>
        <location evidence="1 11">Cell membrane</location>
        <topology evidence="1 11">Multi-pass membrane protein</topology>
    </subcellularLocation>
</comment>
<proteinExistence type="inferred from homology"/>
<dbReference type="NCBIfam" id="TIGR02141">
    <property type="entry name" value="modB_ABC"/>
    <property type="match status" value="1"/>
</dbReference>
<sequence length="222" mass="24322">MLTPIIHSIIVSILATIIAFLVMLPLSYVGVFKSYRGKWLIESLLLMPLVLPPTVVGLYLLMAFGRYGWLGKFLALFNFSIIFNLSGAVIASVVVILPIIYQGLKGALASVPKSIIEVAATLSANPREILFRVILPNCWPSLIATLLLAFCRALGEFGASLMVAGYIQGKTDTIANSIYFAVQQGDTHRALMLSLINVAFGFIILAIIYLLTRGRIEMDTHY</sequence>
<feature type="domain" description="ABC transmembrane type-1" evidence="13">
    <location>
        <begin position="5"/>
        <end position="211"/>
    </location>
</feature>
<keyword evidence="3 11" id="KW-0813">Transport</keyword>
<keyword evidence="9 11" id="KW-1133">Transmembrane helix</keyword>
<dbReference type="AlphaFoldDB" id="A0A514Z769"/>
<dbReference type="KEGG" id="lack:FLP15_03700"/>
<feature type="transmembrane region" description="Helical" evidence="11">
    <location>
        <begin position="133"/>
        <end position="155"/>
    </location>
</feature>
<evidence type="ECO:0000256" key="2">
    <source>
        <dbReference type="ARBA" id="ARBA00007069"/>
    </source>
</evidence>
<dbReference type="GO" id="GO:0015031">
    <property type="term" value="P:protein transport"/>
    <property type="evidence" value="ECO:0007669"/>
    <property type="project" value="UniProtKB-KW"/>
</dbReference>
<feature type="transmembrane region" description="Helical" evidence="11">
    <location>
        <begin position="6"/>
        <end position="32"/>
    </location>
</feature>
<feature type="transmembrane region" description="Helical" evidence="11">
    <location>
        <begin position="190"/>
        <end position="211"/>
    </location>
</feature>
<dbReference type="SUPFAM" id="SSF161098">
    <property type="entry name" value="MetI-like"/>
    <property type="match status" value="1"/>
</dbReference>
<evidence type="ECO:0000256" key="4">
    <source>
        <dbReference type="ARBA" id="ARBA00022475"/>
    </source>
</evidence>
<evidence type="ECO:0000256" key="11">
    <source>
        <dbReference type="RuleBase" id="RU363032"/>
    </source>
</evidence>
<dbReference type="InterPro" id="IPR035906">
    <property type="entry name" value="MetI-like_sf"/>
</dbReference>
<evidence type="ECO:0000313" key="14">
    <source>
        <dbReference type="EMBL" id="QDK70440.1"/>
    </source>
</evidence>
<evidence type="ECO:0000313" key="15">
    <source>
        <dbReference type="Proteomes" id="UP000315128"/>
    </source>
</evidence>
<feature type="transmembrane region" description="Helical" evidence="11">
    <location>
        <begin position="44"/>
        <end position="64"/>
    </location>
</feature>